<dbReference type="EMBL" id="JBEGCJ010000003">
    <property type="protein sequence ID" value="MEQ6917596.1"/>
    <property type="molecule type" value="Genomic_DNA"/>
</dbReference>
<dbReference type="Gene3D" id="3.30.70.270">
    <property type="match status" value="1"/>
</dbReference>
<proteinExistence type="predicted"/>
<sequence length="42" mass="4390">MTVSAVACLAVAGESLDDILKRANVALYEAKAEGRNLARISV</sequence>
<dbReference type="InterPro" id="IPR043128">
    <property type="entry name" value="Rev_trsase/Diguanyl_cyclase"/>
</dbReference>
<gene>
    <name evidence="1" type="ORF">ABE960_08695</name>
</gene>
<reference evidence="1 2" key="1">
    <citation type="submission" date="2024-05" db="EMBL/GenBank/DDBJ databases">
        <title>Halomonas sp. SSM6 16S ribosomal RNA gene Genome sequencing and assembly.</title>
        <authorList>
            <person name="Yook S."/>
        </authorList>
    </citation>
    <scope>NUCLEOTIDE SEQUENCE [LARGE SCALE GENOMIC DNA]</scope>
    <source>
        <strain evidence="1 2">SSM6</strain>
    </source>
</reference>
<dbReference type="Proteomes" id="UP001442468">
    <property type="component" value="Unassembled WGS sequence"/>
</dbReference>
<evidence type="ECO:0008006" key="3">
    <source>
        <dbReference type="Google" id="ProtNLM"/>
    </source>
</evidence>
<comment type="caution">
    <text evidence="1">The sequence shown here is derived from an EMBL/GenBank/DDBJ whole genome shotgun (WGS) entry which is preliminary data.</text>
</comment>
<dbReference type="SUPFAM" id="SSF55073">
    <property type="entry name" value="Nucleotide cyclase"/>
    <property type="match status" value="1"/>
</dbReference>
<dbReference type="InterPro" id="IPR029787">
    <property type="entry name" value="Nucleotide_cyclase"/>
</dbReference>
<evidence type="ECO:0000313" key="1">
    <source>
        <dbReference type="EMBL" id="MEQ6917596.1"/>
    </source>
</evidence>
<protein>
    <recommendedName>
        <fullName evidence="3">GGDEF domain-containing protein</fullName>
    </recommendedName>
</protein>
<name>A0ABV1NEV7_9GAMM</name>
<accession>A0ABV1NEV7</accession>
<organism evidence="1 2">
    <name type="scientific">Halomonas aquatica</name>
    <dbReference type="NCBI Taxonomy" id="3151123"/>
    <lineage>
        <taxon>Bacteria</taxon>
        <taxon>Pseudomonadati</taxon>
        <taxon>Pseudomonadota</taxon>
        <taxon>Gammaproteobacteria</taxon>
        <taxon>Oceanospirillales</taxon>
        <taxon>Halomonadaceae</taxon>
        <taxon>Halomonas</taxon>
    </lineage>
</organism>
<evidence type="ECO:0000313" key="2">
    <source>
        <dbReference type="Proteomes" id="UP001442468"/>
    </source>
</evidence>
<keyword evidence="2" id="KW-1185">Reference proteome</keyword>
<dbReference type="RefSeq" id="WP_349761851.1">
    <property type="nucleotide sequence ID" value="NZ_JBEGCJ010000003.1"/>
</dbReference>